<dbReference type="AlphaFoldDB" id="A0A8J5G926"/>
<dbReference type="Proteomes" id="UP000734854">
    <property type="component" value="Unassembled WGS sequence"/>
</dbReference>
<feature type="domain" description="PB1" evidence="12">
    <location>
        <begin position="208"/>
        <end position="298"/>
    </location>
</feature>
<comment type="similarity">
    <text evidence="3 10">Belongs to the Aux/IAA family.</text>
</comment>
<dbReference type="PANTHER" id="PTHR31734">
    <property type="entry name" value="AUXIN-RESPONSIVE PROTEIN IAA17"/>
    <property type="match status" value="1"/>
</dbReference>
<gene>
    <name evidence="13" type="ORF">ZIOFF_041785</name>
</gene>
<reference evidence="13 14" key="1">
    <citation type="submission" date="2020-08" db="EMBL/GenBank/DDBJ databases">
        <title>Plant Genome Project.</title>
        <authorList>
            <person name="Zhang R.-G."/>
        </authorList>
    </citation>
    <scope>NUCLEOTIDE SEQUENCE [LARGE SCALE GENOMIC DNA]</scope>
    <source>
        <tissue evidence="13">Rhizome</tissue>
    </source>
</reference>
<evidence type="ECO:0000256" key="2">
    <source>
        <dbReference type="ARBA" id="ARBA00004123"/>
    </source>
</evidence>
<evidence type="ECO:0000256" key="10">
    <source>
        <dbReference type="RuleBase" id="RU004549"/>
    </source>
</evidence>
<evidence type="ECO:0000256" key="9">
    <source>
        <dbReference type="ARBA" id="ARBA00023294"/>
    </source>
</evidence>
<evidence type="ECO:0000256" key="3">
    <source>
        <dbReference type="ARBA" id="ARBA00006728"/>
    </source>
</evidence>
<evidence type="ECO:0000256" key="5">
    <source>
        <dbReference type="ARBA" id="ARBA00022491"/>
    </source>
</evidence>
<dbReference type="EMBL" id="JACMSC010000011">
    <property type="protein sequence ID" value="KAG6501901.1"/>
    <property type="molecule type" value="Genomic_DNA"/>
</dbReference>
<keyword evidence="6 10" id="KW-0805">Transcription regulation</keyword>
<keyword evidence="14" id="KW-1185">Reference proteome</keyword>
<evidence type="ECO:0000256" key="1">
    <source>
        <dbReference type="ARBA" id="ARBA00002159"/>
    </source>
</evidence>
<evidence type="ECO:0000256" key="8">
    <source>
        <dbReference type="ARBA" id="ARBA00023242"/>
    </source>
</evidence>
<dbReference type="Gene3D" id="3.10.20.90">
    <property type="entry name" value="Phosphatidylinositol 3-kinase Catalytic Subunit, Chain A, domain 1"/>
    <property type="match status" value="1"/>
</dbReference>
<evidence type="ECO:0000256" key="11">
    <source>
        <dbReference type="SAM" id="MobiDB-lite"/>
    </source>
</evidence>
<dbReference type="InterPro" id="IPR053793">
    <property type="entry name" value="PB1-like"/>
</dbReference>
<evidence type="ECO:0000256" key="4">
    <source>
        <dbReference type="ARBA" id="ARBA00011726"/>
    </source>
</evidence>
<keyword evidence="8 10" id="KW-0539">Nucleus</keyword>
<dbReference type="Pfam" id="PF02309">
    <property type="entry name" value="AUX_IAA"/>
    <property type="match status" value="1"/>
</dbReference>
<dbReference type="PROSITE" id="PS51745">
    <property type="entry name" value="PB1"/>
    <property type="match status" value="1"/>
</dbReference>
<evidence type="ECO:0000259" key="12">
    <source>
        <dbReference type="PROSITE" id="PS51745"/>
    </source>
</evidence>
<dbReference type="GO" id="GO:0009734">
    <property type="term" value="P:auxin-activated signaling pathway"/>
    <property type="evidence" value="ECO:0007669"/>
    <property type="project" value="UniProtKB-UniRule"/>
</dbReference>
<comment type="function">
    <text evidence="1 10">Aux/IAA proteins are short-lived transcriptional factors that function as repressors of early auxin response genes at low auxin concentrations.</text>
</comment>
<keyword evidence="5 10" id="KW-0678">Repressor</keyword>
<evidence type="ECO:0000256" key="7">
    <source>
        <dbReference type="ARBA" id="ARBA00023163"/>
    </source>
</evidence>
<protein>
    <recommendedName>
        <fullName evidence="10">Auxin-responsive protein</fullName>
    </recommendedName>
</protein>
<comment type="subunit">
    <text evidence="4 10">Homodimers and heterodimers.</text>
</comment>
<comment type="subcellular location">
    <subcellularLocation>
        <location evidence="2 10">Nucleus</location>
    </subcellularLocation>
</comment>
<evidence type="ECO:0000313" key="14">
    <source>
        <dbReference type="Proteomes" id="UP000734854"/>
    </source>
</evidence>
<dbReference type="InterPro" id="IPR003311">
    <property type="entry name" value="AUX_IAA"/>
</dbReference>
<accession>A0A8J5G926</accession>
<organism evidence="13 14">
    <name type="scientific">Zingiber officinale</name>
    <name type="common">Ginger</name>
    <name type="synonym">Amomum zingiber</name>
    <dbReference type="NCBI Taxonomy" id="94328"/>
    <lineage>
        <taxon>Eukaryota</taxon>
        <taxon>Viridiplantae</taxon>
        <taxon>Streptophyta</taxon>
        <taxon>Embryophyta</taxon>
        <taxon>Tracheophyta</taxon>
        <taxon>Spermatophyta</taxon>
        <taxon>Magnoliopsida</taxon>
        <taxon>Liliopsida</taxon>
        <taxon>Zingiberales</taxon>
        <taxon>Zingiberaceae</taxon>
        <taxon>Zingiber</taxon>
    </lineage>
</organism>
<dbReference type="SUPFAM" id="SSF54277">
    <property type="entry name" value="CAD &amp; PB1 domains"/>
    <property type="match status" value="1"/>
</dbReference>
<dbReference type="PANTHER" id="PTHR31734:SF2">
    <property type="entry name" value="AUXIN-RESPONSIVE PROTEIN IAA26"/>
    <property type="match status" value="1"/>
</dbReference>
<dbReference type="GO" id="GO:0005634">
    <property type="term" value="C:nucleus"/>
    <property type="evidence" value="ECO:0007669"/>
    <property type="project" value="UniProtKB-SubCell"/>
</dbReference>
<dbReference type="GO" id="GO:0006355">
    <property type="term" value="P:regulation of DNA-templated transcription"/>
    <property type="evidence" value="ECO:0007669"/>
    <property type="project" value="InterPro"/>
</dbReference>
<proteinExistence type="inferred from homology"/>
<feature type="region of interest" description="Disordered" evidence="11">
    <location>
        <begin position="126"/>
        <end position="146"/>
    </location>
</feature>
<comment type="caution">
    <text evidence="13">The sequence shown here is derived from an EMBL/GenBank/DDBJ whole genome shotgun (WGS) entry which is preliminary data.</text>
</comment>
<sequence length="322" mass="36184">MAEEYKRGEWNTYAAAVDEKLELRLGLPGGEHWSPCRRRESFLLILLSLSDTSPSFPRATTLLLPLQPKEAQRVQLFPKRKVLNQICSSIKMLFVFRGIRIIAYHVICLAFRQHKQLGFRQSQAKGTDSFQKTNGNTEQQQQQSLVGKSKNSTIVQIDSHSRIMAAPVVGWPPIRSFRKNLAGAAKLSIEFQNGNSKVLKKCENERKCLFVKINMDGIPIGRKVDLLAYDSYDKLSMAVDELFRDLMAEKLVITTGLLDGSGENTLVYEDDEGDEMLVGDVPWEMFVSSAKRLRVLKSCDLSASSVNVFVSGRGRKARANVP</sequence>
<keyword evidence="9 10" id="KW-0927">Auxin signaling pathway</keyword>
<dbReference type="InterPro" id="IPR033389">
    <property type="entry name" value="AUX/IAA_dom"/>
</dbReference>
<keyword evidence="7 10" id="KW-0804">Transcription</keyword>
<evidence type="ECO:0000313" key="13">
    <source>
        <dbReference type="EMBL" id="KAG6501901.1"/>
    </source>
</evidence>
<name>A0A8J5G926_ZINOF</name>
<evidence type="ECO:0000256" key="6">
    <source>
        <dbReference type="ARBA" id="ARBA00023015"/>
    </source>
</evidence>